<sequence>MRIQYGLLSVFLAFAPPAYALDASSPPVLAPLQQQAQAARLSAEFLSRYHYKPVPLDDALSAKIMERFLKALDPDRFLFVQTDIDEFMGDSTKIDDAINKEDLRIPFSIFNVYEQRVVDRLTYARSLLKQNFDFSVKEDYPFVRDKEPWPKSEAESDELWRKRVKNDWLRLKLAGKTDAAIRDTLDKRYQNSLERAYKYKSDDVFQIFMDAYTTSIEPHTDYFGATASAEFDISMKLSLVGIGAVLQEREDYTTIRELMAGGPAQLSGKLAVGDRITGVGQGERGPIKEVVGTRLDEVVKMIRGAKDSVVRLDILPADAGPDGKHRVISLVRDKISLDKQAAKKTILSIKDGDATRKIGVITLPAFYEDFEARRKGDKNYRSASRDVARLLAELKKDKIDNVLIDLRNNGGGSLAEAIDLTGLFVGKGPIVQERNAGGEVNVEKDNLPAPAWTGPLAVLINRGSASASEIFAAAIQDYGRGVIVGEPSFGKGTVQTVVNLDQIARNSKPKFGELKMTVAQFFRINGGTTQLRGVTPDITLPGFSDPKSFGESSYDNALPWAQVKPADYTPIGDVKALLPQLQNLHDARVQKDPDFQRFVEDMADLKAQREKRVISLNETERRDEMAAQASRVKSREKVNDGTGTGDDDDSADATTQDDGLQANERSLSADIAIEKARKSAKDVLLNEAAHILGDEADLLAGVPKLAAQQPANNTTGK</sequence>
<gene>
    <name evidence="9" type="ORF">C5750_07910</name>
</gene>
<dbReference type="InterPro" id="IPR029045">
    <property type="entry name" value="ClpP/crotonase-like_dom_sf"/>
</dbReference>
<feature type="domain" description="PDZ" evidence="8">
    <location>
        <begin position="232"/>
        <end position="309"/>
    </location>
</feature>
<evidence type="ECO:0000256" key="2">
    <source>
        <dbReference type="ARBA" id="ARBA00022670"/>
    </source>
</evidence>
<dbReference type="InterPro" id="IPR020992">
    <property type="entry name" value="Tail_Prtase_C"/>
</dbReference>
<dbReference type="PANTHER" id="PTHR32060:SF22">
    <property type="entry name" value="CARBOXYL-TERMINAL-PROCESSING PEPTIDASE 3, CHLOROPLASTIC"/>
    <property type="match status" value="1"/>
</dbReference>
<dbReference type="NCBIfam" id="TIGR00225">
    <property type="entry name" value="prc"/>
    <property type="match status" value="1"/>
</dbReference>
<dbReference type="Pfam" id="PF17804">
    <property type="entry name" value="TSP_NTD"/>
    <property type="match status" value="1"/>
</dbReference>
<keyword evidence="10" id="KW-1185">Reference proteome</keyword>
<dbReference type="GO" id="GO:0030288">
    <property type="term" value="C:outer membrane-bounded periplasmic space"/>
    <property type="evidence" value="ECO:0007669"/>
    <property type="project" value="TreeGrafter"/>
</dbReference>
<evidence type="ECO:0000256" key="4">
    <source>
        <dbReference type="ARBA" id="ARBA00022825"/>
    </source>
</evidence>
<accession>A0A2S9JPJ0</accession>
<dbReference type="InterPro" id="IPR036034">
    <property type="entry name" value="PDZ_sf"/>
</dbReference>
<dbReference type="PROSITE" id="PS50106">
    <property type="entry name" value="PDZ"/>
    <property type="match status" value="1"/>
</dbReference>
<keyword evidence="4 5" id="KW-0720">Serine protease</keyword>
<dbReference type="SUPFAM" id="SSF52096">
    <property type="entry name" value="ClpP/crotonase"/>
    <property type="match status" value="1"/>
</dbReference>
<evidence type="ECO:0000256" key="3">
    <source>
        <dbReference type="ARBA" id="ARBA00022801"/>
    </source>
</evidence>
<name>A0A2S9JPJ0_9HYPH</name>
<dbReference type="SMART" id="SM00228">
    <property type="entry name" value="PDZ"/>
    <property type="match status" value="1"/>
</dbReference>
<dbReference type="CDD" id="cd07560">
    <property type="entry name" value="Peptidase_S41_CPP"/>
    <property type="match status" value="1"/>
</dbReference>
<feature type="signal peptide" evidence="7">
    <location>
        <begin position="1"/>
        <end position="20"/>
    </location>
</feature>
<dbReference type="OrthoDB" id="9812068at2"/>
<dbReference type="SMART" id="SM00245">
    <property type="entry name" value="TSPc"/>
    <property type="match status" value="1"/>
</dbReference>
<dbReference type="SUPFAM" id="SSF50156">
    <property type="entry name" value="PDZ domain-like"/>
    <property type="match status" value="1"/>
</dbReference>
<keyword evidence="3 5" id="KW-0378">Hydrolase</keyword>
<feature type="region of interest" description="Disordered" evidence="6">
    <location>
        <begin position="616"/>
        <end position="663"/>
    </location>
</feature>
<comment type="similarity">
    <text evidence="1 5">Belongs to the peptidase S41A family.</text>
</comment>
<dbReference type="InterPro" id="IPR005151">
    <property type="entry name" value="Tail-specific_protease"/>
</dbReference>
<dbReference type="Proteomes" id="UP000238563">
    <property type="component" value="Unassembled WGS sequence"/>
</dbReference>
<keyword evidence="2 5" id="KW-0645">Protease</keyword>
<dbReference type="Pfam" id="PF00595">
    <property type="entry name" value="PDZ"/>
    <property type="match status" value="1"/>
</dbReference>
<dbReference type="GO" id="GO:0007165">
    <property type="term" value="P:signal transduction"/>
    <property type="evidence" value="ECO:0007669"/>
    <property type="project" value="TreeGrafter"/>
</dbReference>
<dbReference type="RefSeq" id="WP_105733329.1">
    <property type="nucleotide sequence ID" value="NZ_PVBT01000002.1"/>
</dbReference>
<dbReference type="AlphaFoldDB" id="A0A2S9JPJ0"/>
<comment type="caution">
    <text evidence="9">The sequence shown here is derived from an EMBL/GenBank/DDBJ whole genome shotgun (WGS) entry which is preliminary data.</text>
</comment>
<dbReference type="InterPro" id="IPR004447">
    <property type="entry name" value="Peptidase_S41A"/>
</dbReference>
<dbReference type="Pfam" id="PF03572">
    <property type="entry name" value="Peptidase_S41"/>
    <property type="match status" value="1"/>
</dbReference>
<evidence type="ECO:0000256" key="6">
    <source>
        <dbReference type="SAM" id="MobiDB-lite"/>
    </source>
</evidence>
<evidence type="ECO:0000313" key="9">
    <source>
        <dbReference type="EMBL" id="PRD55101.1"/>
    </source>
</evidence>
<dbReference type="CDD" id="cd06782">
    <property type="entry name" value="cpPDZ_CPP-like"/>
    <property type="match status" value="1"/>
</dbReference>
<dbReference type="GO" id="GO:0006508">
    <property type="term" value="P:proteolysis"/>
    <property type="evidence" value="ECO:0007669"/>
    <property type="project" value="UniProtKB-KW"/>
</dbReference>
<dbReference type="EMBL" id="PVBT01000002">
    <property type="protein sequence ID" value="PRD55101.1"/>
    <property type="molecule type" value="Genomic_DNA"/>
</dbReference>
<dbReference type="Pfam" id="PF11818">
    <property type="entry name" value="DUF3340"/>
    <property type="match status" value="1"/>
</dbReference>
<proteinExistence type="inferred from homology"/>
<dbReference type="FunFam" id="3.90.226.10:FF:000090">
    <property type="entry name" value="Tail-specific protease"/>
    <property type="match status" value="1"/>
</dbReference>
<organism evidence="9 10">
    <name type="scientific">Phyllobacterium myrsinacearum</name>
    <dbReference type="NCBI Taxonomy" id="28101"/>
    <lineage>
        <taxon>Bacteria</taxon>
        <taxon>Pseudomonadati</taxon>
        <taxon>Pseudomonadota</taxon>
        <taxon>Alphaproteobacteria</taxon>
        <taxon>Hyphomicrobiales</taxon>
        <taxon>Phyllobacteriaceae</taxon>
        <taxon>Phyllobacterium</taxon>
    </lineage>
</organism>
<dbReference type="InterPro" id="IPR040573">
    <property type="entry name" value="TSP_N"/>
</dbReference>
<evidence type="ECO:0000259" key="8">
    <source>
        <dbReference type="PROSITE" id="PS50106"/>
    </source>
</evidence>
<dbReference type="InterPro" id="IPR001478">
    <property type="entry name" value="PDZ"/>
</dbReference>
<evidence type="ECO:0000256" key="5">
    <source>
        <dbReference type="RuleBase" id="RU004404"/>
    </source>
</evidence>
<dbReference type="GO" id="GO:0008236">
    <property type="term" value="F:serine-type peptidase activity"/>
    <property type="evidence" value="ECO:0007669"/>
    <property type="project" value="UniProtKB-KW"/>
</dbReference>
<evidence type="ECO:0000256" key="1">
    <source>
        <dbReference type="ARBA" id="ARBA00009179"/>
    </source>
</evidence>
<dbReference type="PANTHER" id="PTHR32060">
    <property type="entry name" value="TAIL-SPECIFIC PROTEASE"/>
    <property type="match status" value="1"/>
</dbReference>
<dbReference type="Gene3D" id="3.90.226.10">
    <property type="entry name" value="2-enoyl-CoA Hydratase, Chain A, domain 1"/>
    <property type="match status" value="1"/>
</dbReference>
<keyword evidence="7" id="KW-0732">Signal</keyword>
<protein>
    <submittedName>
        <fullName evidence="9">Tail-specific protease</fullName>
    </submittedName>
</protein>
<reference evidence="9 10" key="1">
    <citation type="submission" date="2018-02" db="EMBL/GenBank/DDBJ databases">
        <title>The draft genome of Phyllobacterium myrsinacearum DSM5892.</title>
        <authorList>
            <person name="Li L."/>
            <person name="Liu L."/>
            <person name="Zhang X."/>
            <person name="Wang T."/>
        </authorList>
    </citation>
    <scope>NUCLEOTIDE SEQUENCE [LARGE SCALE GENOMIC DNA]</scope>
    <source>
        <strain evidence="9 10">DSM 5892</strain>
    </source>
</reference>
<dbReference type="Gene3D" id="2.30.42.10">
    <property type="match status" value="1"/>
</dbReference>
<evidence type="ECO:0000313" key="10">
    <source>
        <dbReference type="Proteomes" id="UP000238563"/>
    </source>
</evidence>
<evidence type="ECO:0000256" key="7">
    <source>
        <dbReference type="SAM" id="SignalP"/>
    </source>
</evidence>
<feature type="compositionally biased region" description="Basic and acidic residues" evidence="6">
    <location>
        <begin position="616"/>
        <end position="625"/>
    </location>
</feature>
<dbReference type="GO" id="GO:0004175">
    <property type="term" value="F:endopeptidase activity"/>
    <property type="evidence" value="ECO:0007669"/>
    <property type="project" value="TreeGrafter"/>
</dbReference>
<feature type="chain" id="PRO_5015525502" evidence="7">
    <location>
        <begin position="21"/>
        <end position="717"/>
    </location>
</feature>